<organism evidence="1 2">
    <name type="scientific">Brachionus plicatilis</name>
    <name type="common">Marine rotifer</name>
    <name type="synonym">Brachionus muelleri</name>
    <dbReference type="NCBI Taxonomy" id="10195"/>
    <lineage>
        <taxon>Eukaryota</taxon>
        <taxon>Metazoa</taxon>
        <taxon>Spiralia</taxon>
        <taxon>Gnathifera</taxon>
        <taxon>Rotifera</taxon>
        <taxon>Eurotatoria</taxon>
        <taxon>Monogononta</taxon>
        <taxon>Pseudotrocha</taxon>
        <taxon>Ploima</taxon>
        <taxon>Brachionidae</taxon>
        <taxon>Brachionus</taxon>
    </lineage>
</organism>
<protein>
    <submittedName>
        <fullName evidence="1">Uncharacterized protein</fullName>
    </submittedName>
</protein>
<dbReference type="AlphaFoldDB" id="A0A3M7Q0R2"/>
<comment type="caution">
    <text evidence="1">The sequence shown here is derived from an EMBL/GenBank/DDBJ whole genome shotgun (WGS) entry which is preliminary data.</text>
</comment>
<name>A0A3M7Q0R2_BRAPC</name>
<evidence type="ECO:0000313" key="2">
    <source>
        <dbReference type="Proteomes" id="UP000276133"/>
    </source>
</evidence>
<proteinExistence type="predicted"/>
<dbReference type="Proteomes" id="UP000276133">
    <property type="component" value="Unassembled WGS sequence"/>
</dbReference>
<keyword evidence="2" id="KW-1185">Reference proteome</keyword>
<evidence type="ECO:0000313" key="1">
    <source>
        <dbReference type="EMBL" id="RNA04601.1"/>
    </source>
</evidence>
<feature type="non-terminal residue" evidence="1">
    <location>
        <position position="1"/>
    </location>
</feature>
<accession>A0A3M7Q0R2</accession>
<reference evidence="1 2" key="1">
    <citation type="journal article" date="2018" name="Sci. Rep.">
        <title>Genomic signatures of local adaptation to the degree of environmental predictability in rotifers.</title>
        <authorList>
            <person name="Franch-Gras L."/>
            <person name="Hahn C."/>
            <person name="Garcia-Roger E.M."/>
            <person name="Carmona M.J."/>
            <person name="Serra M."/>
            <person name="Gomez A."/>
        </authorList>
    </citation>
    <scope>NUCLEOTIDE SEQUENCE [LARGE SCALE GENOMIC DNA]</scope>
    <source>
        <strain evidence="1">HYR1</strain>
    </source>
</reference>
<sequence>LYLFSIYLYQNTRDLKQDFKILIIYKFYSDIFLPLCFNSKPILIKILKIDALFTVVAKSQQFCKGYILQLYLFSIYLYQNTPTILLQFKANLNQNSQN</sequence>
<gene>
    <name evidence="1" type="ORF">BpHYR1_052958</name>
</gene>
<dbReference type="EMBL" id="REGN01008025">
    <property type="protein sequence ID" value="RNA04601.1"/>
    <property type="molecule type" value="Genomic_DNA"/>
</dbReference>